<reference evidence="3" key="1">
    <citation type="journal article" date="2023" name="Commun. Biol.">
        <title>Genome analysis of Parmales, the sister group of diatoms, reveals the evolutionary specialization of diatoms from phago-mixotrophs to photoautotrophs.</title>
        <authorList>
            <person name="Ban H."/>
            <person name="Sato S."/>
            <person name="Yoshikawa S."/>
            <person name="Yamada K."/>
            <person name="Nakamura Y."/>
            <person name="Ichinomiya M."/>
            <person name="Sato N."/>
            <person name="Blanc-Mathieu R."/>
            <person name="Endo H."/>
            <person name="Kuwata A."/>
            <person name="Ogata H."/>
        </authorList>
    </citation>
    <scope>NUCLEOTIDE SEQUENCE [LARGE SCALE GENOMIC DNA]</scope>
    <source>
        <strain evidence="3">NIES 3700</strain>
    </source>
</reference>
<comment type="caution">
    <text evidence="2">The sequence shown here is derived from an EMBL/GenBank/DDBJ whole genome shotgun (WGS) entry which is preliminary data.</text>
</comment>
<keyword evidence="3" id="KW-1185">Reference proteome</keyword>
<dbReference type="Proteomes" id="UP001165122">
    <property type="component" value="Unassembled WGS sequence"/>
</dbReference>
<feature type="compositionally biased region" description="Pro residues" evidence="1">
    <location>
        <begin position="61"/>
        <end position="81"/>
    </location>
</feature>
<name>A0A9W7KZN3_9STRA</name>
<organism evidence="2 3">
    <name type="scientific">Triparma laevis f. longispina</name>
    <dbReference type="NCBI Taxonomy" id="1714387"/>
    <lineage>
        <taxon>Eukaryota</taxon>
        <taxon>Sar</taxon>
        <taxon>Stramenopiles</taxon>
        <taxon>Ochrophyta</taxon>
        <taxon>Bolidophyceae</taxon>
        <taxon>Parmales</taxon>
        <taxon>Triparmaceae</taxon>
        <taxon>Triparma</taxon>
    </lineage>
</organism>
<proteinExistence type="predicted"/>
<gene>
    <name evidence="2" type="ORF">TrLO_g3300</name>
</gene>
<accession>A0A9W7KZN3</accession>
<sequence length="281" mass="30164">MAKLWSKLSTKFGCSKETSVAALSKVSHLSGEEQLEAASKILSSPPVARYTELIAILSGAGPPPVTPTPRLPPPPATPAPFPQDGTRCNRCGATGKHGSSQKYPTSFHCPTCIEEIDNPECEGCGEKFGVGVCESACCHCSLYPGCIDEIAPKCGSCQERKCCSGEDGDEAMEESPSLGKVCSDCIVDTNGEKCGSCEQRHMECEEDDWSVCVGCYRNDVDGFKCSGCSEMFDMENGEVGHCARGGQYGSVVCANCLCSEEDRCQHCEARQPRKRQRVEVE</sequence>
<dbReference type="OrthoDB" id="10528168at2759"/>
<evidence type="ECO:0000256" key="1">
    <source>
        <dbReference type="SAM" id="MobiDB-lite"/>
    </source>
</evidence>
<protein>
    <submittedName>
        <fullName evidence="2">Uncharacterized protein</fullName>
    </submittedName>
</protein>
<dbReference type="AlphaFoldDB" id="A0A9W7KZN3"/>
<evidence type="ECO:0000313" key="3">
    <source>
        <dbReference type="Proteomes" id="UP001165122"/>
    </source>
</evidence>
<evidence type="ECO:0000313" key="2">
    <source>
        <dbReference type="EMBL" id="GMI17239.1"/>
    </source>
</evidence>
<feature type="region of interest" description="Disordered" evidence="1">
    <location>
        <begin position="61"/>
        <end position="84"/>
    </location>
</feature>
<dbReference type="EMBL" id="BRXW01000284">
    <property type="protein sequence ID" value="GMI17239.1"/>
    <property type="molecule type" value="Genomic_DNA"/>
</dbReference>